<dbReference type="PANTHER" id="PTHR43467">
    <property type="entry name" value="COBALT-PRECORRIN-2 C(20)-METHYLTRANSFERASE"/>
    <property type="match status" value="1"/>
</dbReference>
<keyword evidence="2" id="KW-0169">Cobalamin biosynthesis</keyword>
<feature type="domain" description="Tetrapyrrole methylase" evidence="6">
    <location>
        <begin position="24"/>
        <end position="238"/>
    </location>
</feature>
<dbReference type="InterPro" id="IPR012797">
    <property type="entry name" value="CobF"/>
</dbReference>
<dbReference type="PIRSF" id="PIRSF036525">
    <property type="entry name" value="CobF"/>
    <property type="match status" value="1"/>
</dbReference>
<keyword evidence="4" id="KW-0808">Transferase</keyword>
<dbReference type="InterPro" id="IPR000878">
    <property type="entry name" value="4pyrrol_Mease"/>
</dbReference>
<evidence type="ECO:0000256" key="1">
    <source>
        <dbReference type="ARBA" id="ARBA00004953"/>
    </source>
</evidence>
<sequence length="268" mass="28883">MLRGPQPSAVPYGGCVKHERPVELLVIGVGPGDPKQITVEAIEAMGRLDAVVLLDKGESTDSMRRLRTELLDRYAPGCAVLTVSDPPRDRRPADYGAEVRRWHDARVEAIAAVLPRSGAVGFLVWGDPSLYDSTLRIVDALRRLPGRDVAVTVIPGVTSASALTAAHAITANRIGEPVHITTGRRLPDTPEAVRGNQIVMLDGHEAFRTAARPGDEIYWAANLGTDDEVLIAGPVDEVAEAIGEARADLKRRVGWAMDIYLLRSPDAP</sequence>
<protein>
    <submittedName>
        <fullName evidence="7">Precorrin-6A synthase</fullName>
    </submittedName>
</protein>
<reference evidence="7 8" key="1">
    <citation type="submission" date="2011-11" db="EMBL/GenBank/DDBJ databases">
        <title>Whole genome shotgun sequence of Gordonia araii NBRC 100433.</title>
        <authorList>
            <person name="Yoshida Y."/>
            <person name="Hosoyama A."/>
            <person name="Tsuchikane K."/>
            <person name="Katsumata H."/>
            <person name="Yamazaki S."/>
            <person name="Fujita N."/>
        </authorList>
    </citation>
    <scope>NUCLEOTIDE SEQUENCE [LARGE SCALE GENOMIC DNA]</scope>
    <source>
        <strain evidence="7 8">NBRC 100433</strain>
    </source>
</reference>
<name>G7H3H0_9ACTN</name>
<dbReference type="NCBIfam" id="TIGR02434">
    <property type="entry name" value="CobF"/>
    <property type="match status" value="1"/>
</dbReference>
<dbReference type="Gene3D" id="3.40.1010.10">
    <property type="entry name" value="Cobalt-precorrin-4 Transmethylase, Domain 1"/>
    <property type="match status" value="1"/>
</dbReference>
<dbReference type="GO" id="GO:0043819">
    <property type="term" value="F:precorrin-6A synthase (deacetylating) activity"/>
    <property type="evidence" value="ECO:0007669"/>
    <property type="project" value="InterPro"/>
</dbReference>
<dbReference type="AlphaFoldDB" id="G7H3H0"/>
<evidence type="ECO:0000259" key="6">
    <source>
        <dbReference type="Pfam" id="PF00590"/>
    </source>
</evidence>
<dbReference type="Proteomes" id="UP000035088">
    <property type="component" value="Unassembled WGS sequence"/>
</dbReference>
<evidence type="ECO:0000256" key="5">
    <source>
        <dbReference type="ARBA" id="ARBA00022691"/>
    </source>
</evidence>
<proteinExistence type="predicted"/>
<keyword evidence="8" id="KW-1185">Reference proteome</keyword>
<evidence type="ECO:0000256" key="2">
    <source>
        <dbReference type="ARBA" id="ARBA00022573"/>
    </source>
</evidence>
<gene>
    <name evidence="7" type="primary">cobF</name>
    <name evidence="7" type="ORF">GOARA_056_01430</name>
</gene>
<evidence type="ECO:0000313" key="7">
    <source>
        <dbReference type="EMBL" id="GAB10395.1"/>
    </source>
</evidence>
<comment type="pathway">
    <text evidence="1">Cofactor biosynthesis; adenosylcobalamin biosynthesis.</text>
</comment>
<dbReference type="CDD" id="cd11643">
    <property type="entry name" value="Precorrin-6A-synthase"/>
    <property type="match status" value="1"/>
</dbReference>
<keyword evidence="5" id="KW-0949">S-adenosyl-L-methionine</keyword>
<dbReference type="InterPro" id="IPR014777">
    <property type="entry name" value="4pyrrole_Mease_sub1"/>
</dbReference>
<dbReference type="GO" id="GO:0009236">
    <property type="term" value="P:cobalamin biosynthetic process"/>
    <property type="evidence" value="ECO:0007669"/>
    <property type="project" value="UniProtKB-KW"/>
</dbReference>
<dbReference type="PANTHER" id="PTHR43467:SF1">
    <property type="entry name" value="PRECORRIN-6A SYNTHASE [DEACETYLATING]"/>
    <property type="match status" value="1"/>
</dbReference>
<dbReference type="SUPFAM" id="SSF53790">
    <property type="entry name" value="Tetrapyrrole methylase"/>
    <property type="match status" value="1"/>
</dbReference>
<dbReference type="EMBL" id="BAEE01000056">
    <property type="protein sequence ID" value="GAB10395.1"/>
    <property type="molecule type" value="Genomic_DNA"/>
</dbReference>
<dbReference type="Gene3D" id="3.30.950.10">
    <property type="entry name" value="Methyltransferase, Cobalt-precorrin-4 Transmethylase, Domain 2"/>
    <property type="match status" value="1"/>
</dbReference>
<dbReference type="Pfam" id="PF00590">
    <property type="entry name" value="TP_methylase"/>
    <property type="match status" value="1"/>
</dbReference>
<organism evidence="7 8">
    <name type="scientific">Gordonia araii NBRC 100433</name>
    <dbReference type="NCBI Taxonomy" id="1073574"/>
    <lineage>
        <taxon>Bacteria</taxon>
        <taxon>Bacillati</taxon>
        <taxon>Actinomycetota</taxon>
        <taxon>Actinomycetes</taxon>
        <taxon>Mycobacteriales</taxon>
        <taxon>Gordoniaceae</taxon>
        <taxon>Gordonia</taxon>
    </lineage>
</organism>
<evidence type="ECO:0000256" key="3">
    <source>
        <dbReference type="ARBA" id="ARBA00022603"/>
    </source>
</evidence>
<dbReference type="GO" id="GO:0032259">
    <property type="term" value="P:methylation"/>
    <property type="evidence" value="ECO:0007669"/>
    <property type="project" value="UniProtKB-KW"/>
</dbReference>
<dbReference type="InterPro" id="IPR035996">
    <property type="entry name" value="4pyrrol_Methylase_sf"/>
</dbReference>
<evidence type="ECO:0000256" key="4">
    <source>
        <dbReference type="ARBA" id="ARBA00022679"/>
    </source>
</evidence>
<dbReference type="STRING" id="1073574.GOARA_056_01430"/>
<accession>G7H3H0</accession>
<comment type="caution">
    <text evidence="7">The sequence shown here is derived from an EMBL/GenBank/DDBJ whole genome shotgun (WGS) entry which is preliminary data.</text>
</comment>
<keyword evidence="3" id="KW-0489">Methyltransferase</keyword>
<dbReference type="InterPro" id="IPR014776">
    <property type="entry name" value="4pyrrole_Mease_sub2"/>
</dbReference>
<evidence type="ECO:0000313" key="8">
    <source>
        <dbReference type="Proteomes" id="UP000035088"/>
    </source>
</evidence>